<evidence type="ECO:0000256" key="1">
    <source>
        <dbReference type="SAM" id="MobiDB-lite"/>
    </source>
</evidence>
<keyword evidence="4" id="KW-1185">Reference proteome</keyword>
<dbReference type="InterPro" id="IPR037191">
    <property type="entry name" value="VPS9_dom_sf"/>
</dbReference>
<dbReference type="InterPro" id="IPR045046">
    <property type="entry name" value="Vps9-like"/>
</dbReference>
<evidence type="ECO:0000259" key="2">
    <source>
        <dbReference type="Pfam" id="PF18151"/>
    </source>
</evidence>
<dbReference type="GO" id="GO:0031267">
    <property type="term" value="F:small GTPase binding"/>
    <property type="evidence" value="ECO:0007669"/>
    <property type="project" value="TreeGrafter"/>
</dbReference>
<dbReference type="Pfam" id="PF18151">
    <property type="entry name" value="DUF5601"/>
    <property type="match status" value="1"/>
</dbReference>
<protein>
    <recommendedName>
        <fullName evidence="2">RABX5 catalytic core helical domain-containing protein</fullName>
    </recommendedName>
</protein>
<dbReference type="SUPFAM" id="SSF109993">
    <property type="entry name" value="VPS9 domain"/>
    <property type="match status" value="1"/>
</dbReference>
<dbReference type="PANTHER" id="PTHR23101">
    <property type="entry name" value="RAB GDP/GTP EXCHANGE FACTOR"/>
    <property type="match status" value="1"/>
</dbReference>
<dbReference type="Gene3D" id="1.20.1050.80">
    <property type="entry name" value="VPS9 domain"/>
    <property type="match status" value="1"/>
</dbReference>
<dbReference type="GO" id="GO:0005085">
    <property type="term" value="F:guanyl-nucleotide exchange factor activity"/>
    <property type="evidence" value="ECO:0007669"/>
    <property type="project" value="InterPro"/>
</dbReference>
<accession>A0AA88V8K8</accession>
<feature type="region of interest" description="Disordered" evidence="1">
    <location>
        <begin position="135"/>
        <end position="157"/>
    </location>
</feature>
<dbReference type="GO" id="GO:0005829">
    <property type="term" value="C:cytosol"/>
    <property type="evidence" value="ECO:0007669"/>
    <property type="project" value="TreeGrafter"/>
</dbReference>
<dbReference type="PANTHER" id="PTHR23101:SF25">
    <property type="entry name" value="GTPASE-ACTIVATING PROTEIN AND VPS9 DOMAIN-CONTAINING PROTEIN 1"/>
    <property type="match status" value="1"/>
</dbReference>
<reference evidence="3" key="1">
    <citation type="submission" date="2022-12" db="EMBL/GenBank/DDBJ databases">
        <title>Draft genome assemblies for two species of Escallonia (Escalloniales).</title>
        <authorList>
            <person name="Chanderbali A."/>
            <person name="Dervinis C."/>
            <person name="Anghel I."/>
            <person name="Soltis D."/>
            <person name="Soltis P."/>
            <person name="Zapata F."/>
        </authorList>
    </citation>
    <scope>NUCLEOTIDE SEQUENCE</scope>
    <source>
        <strain evidence="3">UCBG64.0493</strain>
        <tissue evidence="3">Leaf</tissue>
    </source>
</reference>
<dbReference type="GO" id="GO:0030139">
    <property type="term" value="C:endocytic vesicle"/>
    <property type="evidence" value="ECO:0007669"/>
    <property type="project" value="TreeGrafter"/>
</dbReference>
<evidence type="ECO:0000313" key="4">
    <source>
        <dbReference type="Proteomes" id="UP001188597"/>
    </source>
</evidence>
<organism evidence="3 4">
    <name type="scientific">Escallonia herrerae</name>
    <dbReference type="NCBI Taxonomy" id="1293975"/>
    <lineage>
        <taxon>Eukaryota</taxon>
        <taxon>Viridiplantae</taxon>
        <taxon>Streptophyta</taxon>
        <taxon>Embryophyta</taxon>
        <taxon>Tracheophyta</taxon>
        <taxon>Spermatophyta</taxon>
        <taxon>Magnoliopsida</taxon>
        <taxon>eudicotyledons</taxon>
        <taxon>Gunneridae</taxon>
        <taxon>Pentapetalae</taxon>
        <taxon>asterids</taxon>
        <taxon>campanulids</taxon>
        <taxon>Escalloniales</taxon>
        <taxon>Escalloniaceae</taxon>
        <taxon>Escallonia</taxon>
    </lineage>
</organism>
<sequence>MENADVLGSSTAPQTWHDFLERMRQPSATDFVKAIKSFIVSFLNNTPDPERDSAAVQVFLSNMEAAFRAHSLWAGCSEEELDSAGESSFLRHEEKFVNINCRFIDILKVLERGQGRKNIEAKSDDDDEARYVTRPQRNGAGRWSRSHEQSKNTSGKLRNFMGLKTPPQFEEVYHYVLVLFLGGLCCLYHLSKVLELIETRGADIYAKFKKCCLVVDGVQWWGGSGGSSVGDDSGLEKYVMTKLSTRVFASLPDDVKVDDQLHEKMALLQQFVRPENLDIPVSYQNETSWLPRAIYMQTLVGLGDFKLYKITD</sequence>
<dbReference type="InterPro" id="IPR041545">
    <property type="entry name" value="DUF5601"/>
</dbReference>
<dbReference type="EMBL" id="JAVXUP010002366">
    <property type="protein sequence ID" value="KAK3003754.1"/>
    <property type="molecule type" value="Genomic_DNA"/>
</dbReference>
<gene>
    <name evidence="3" type="ORF">RJ639_019207</name>
</gene>
<comment type="caution">
    <text evidence="3">The sequence shown here is derived from an EMBL/GenBank/DDBJ whole genome shotgun (WGS) entry which is preliminary data.</text>
</comment>
<dbReference type="Proteomes" id="UP001188597">
    <property type="component" value="Unassembled WGS sequence"/>
</dbReference>
<evidence type="ECO:0000313" key="3">
    <source>
        <dbReference type="EMBL" id="KAK3003754.1"/>
    </source>
</evidence>
<dbReference type="GO" id="GO:0016192">
    <property type="term" value="P:vesicle-mediated transport"/>
    <property type="evidence" value="ECO:0007669"/>
    <property type="project" value="InterPro"/>
</dbReference>
<proteinExistence type="predicted"/>
<dbReference type="AlphaFoldDB" id="A0AA88V8K8"/>
<dbReference type="Gene3D" id="1.10.246.120">
    <property type="match status" value="1"/>
</dbReference>
<name>A0AA88V8K8_9ASTE</name>
<feature type="domain" description="RABX5 catalytic core helical" evidence="2">
    <location>
        <begin position="33"/>
        <end position="84"/>
    </location>
</feature>